<dbReference type="InterPro" id="IPR015422">
    <property type="entry name" value="PyrdxlP-dep_Trfase_small"/>
</dbReference>
<dbReference type="PANTHER" id="PTHR30244">
    <property type="entry name" value="TRANSAMINASE"/>
    <property type="match status" value="1"/>
</dbReference>
<evidence type="ECO:0000313" key="7">
    <source>
        <dbReference type="Proteomes" id="UP001138460"/>
    </source>
</evidence>
<dbReference type="AlphaFoldDB" id="A0A9X8P4P6"/>
<feature type="modified residue" description="N6-(pyridoxal phosphate)lysine" evidence="4">
    <location>
        <position position="218"/>
    </location>
</feature>
<evidence type="ECO:0000256" key="5">
    <source>
        <dbReference type="RuleBase" id="RU004508"/>
    </source>
</evidence>
<proteinExistence type="inferred from homology"/>
<dbReference type="PIRSF" id="PIRSF000390">
    <property type="entry name" value="PLP_StrS"/>
    <property type="match status" value="1"/>
</dbReference>
<keyword evidence="6" id="KW-0808">Transferase</keyword>
<reference evidence="6 7" key="1">
    <citation type="journal article" date="2018" name="Syst. Appl. Microbiol.">
        <title>Pectobacterium zantedeschiae sp. nov. a new species of a soft rot pathogen isolated from Calla lily (Zantedeschia spp.).</title>
        <authorList>
            <person name="Waleron M."/>
            <person name="Misztak A."/>
            <person name="Waleron M."/>
            <person name="Franczuk M."/>
            <person name="Jonca J."/>
            <person name="Wielgomas B."/>
            <person name="Mikicinski A."/>
            <person name="Popovic T."/>
            <person name="Waleron K."/>
        </authorList>
    </citation>
    <scope>NUCLEOTIDE SEQUENCE [LARGE SCALE GENOMIC DNA]</scope>
    <source>
        <strain evidence="6 7">9M</strain>
    </source>
</reference>
<evidence type="ECO:0000256" key="4">
    <source>
        <dbReference type="PIRSR" id="PIRSR000390-2"/>
    </source>
</evidence>
<dbReference type="InterPro" id="IPR015421">
    <property type="entry name" value="PyrdxlP-dep_Trfase_major"/>
</dbReference>
<organism evidence="6 7">
    <name type="scientific">Pectobacterium zantedeschiae</name>
    <dbReference type="NCBI Taxonomy" id="2034769"/>
    <lineage>
        <taxon>Bacteria</taxon>
        <taxon>Pseudomonadati</taxon>
        <taxon>Pseudomonadota</taxon>
        <taxon>Gammaproteobacteria</taxon>
        <taxon>Enterobacterales</taxon>
        <taxon>Pectobacteriaceae</taxon>
        <taxon>Pectobacterium</taxon>
    </lineage>
</organism>
<sequence>MILLALILLTIMIAIKGFSIMNEFMYFGEPNIGCNIDDEFVDRYVHQLSSIMKSKSFSANSLVEKFEKKFSFTFNEENFSLITNATTALELALYVVKLESGFAHVVTQAIGFFGVHSMVLSRGYSLTLCDVQKTSFDFDYSELEEKLLNGANVILVTHMNGIPVNMKSVTDIAKKVFHITKRKIWIIDDLSRSLGAKIDSCNISKFSDFSVFSFQSKKHMTLLGEGGGVVCKDSAHVDFIKAARGFGNKKTYGFNHKISFSQVLFGLNALDIVQEQIDKRISMGLSRDKAIAKIGFFDFLYPDTIDFKCTYYLYTLKINEKYPAEVRDHIINILKSKGIGCSIANFPVYKTSGFLNSHLNFPICKNADNLGQRIFSVSMHPSFSDKDEEYIINSLCEIANAYK</sequence>
<evidence type="ECO:0000256" key="2">
    <source>
        <dbReference type="ARBA" id="ARBA00037999"/>
    </source>
</evidence>
<comment type="caution">
    <text evidence="6">The sequence shown here is derived from an EMBL/GenBank/DDBJ whole genome shotgun (WGS) entry which is preliminary data.</text>
</comment>
<dbReference type="Proteomes" id="UP001138460">
    <property type="component" value="Unassembled WGS sequence"/>
</dbReference>
<dbReference type="Pfam" id="PF01041">
    <property type="entry name" value="DegT_DnrJ_EryC1"/>
    <property type="match status" value="1"/>
</dbReference>
<protein>
    <submittedName>
        <fullName evidence="6">DegT/DnrJ/EryC1/StrS aminotransferase family protein</fullName>
    </submittedName>
</protein>
<dbReference type="GO" id="GO:0008483">
    <property type="term" value="F:transaminase activity"/>
    <property type="evidence" value="ECO:0007669"/>
    <property type="project" value="UniProtKB-KW"/>
</dbReference>
<dbReference type="Gene3D" id="3.40.640.10">
    <property type="entry name" value="Type I PLP-dependent aspartate aminotransferase-like (Major domain)"/>
    <property type="match status" value="1"/>
</dbReference>
<comment type="similarity">
    <text evidence="2 5">Belongs to the DegT/DnrJ/EryC1 family.</text>
</comment>
<accession>A0A9X8P4P6</accession>
<dbReference type="Gene3D" id="3.90.1150.10">
    <property type="entry name" value="Aspartate Aminotransferase, domain 1"/>
    <property type="match status" value="1"/>
</dbReference>
<keyword evidence="7" id="KW-1185">Reference proteome</keyword>
<evidence type="ECO:0000313" key="6">
    <source>
        <dbReference type="EMBL" id="RYC43632.1"/>
    </source>
</evidence>
<dbReference type="InterPro" id="IPR015424">
    <property type="entry name" value="PyrdxlP-dep_Trfase"/>
</dbReference>
<dbReference type="OrthoDB" id="9804264at2"/>
<dbReference type="GO" id="GO:0000271">
    <property type="term" value="P:polysaccharide biosynthetic process"/>
    <property type="evidence" value="ECO:0007669"/>
    <property type="project" value="TreeGrafter"/>
</dbReference>
<evidence type="ECO:0000256" key="1">
    <source>
        <dbReference type="ARBA" id="ARBA00022898"/>
    </source>
</evidence>
<gene>
    <name evidence="6" type="ORF">CLR69_00810</name>
</gene>
<dbReference type="GO" id="GO:0030170">
    <property type="term" value="F:pyridoxal phosphate binding"/>
    <property type="evidence" value="ECO:0007669"/>
    <property type="project" value="TreeGrafter"/>
</dbReference>
<dbReference type="PANTHER" id="PTHR30244:SF34">
    <property type="entry name" value="DTDP-4-AMINO-4,6-DIDEOXYGALACTOSE TRANSAMINASE"/>
    <property type="match status" value="1"/>
</dbReference>
<dbReference type="InterPro" id="IPR000653">
    <property type="entry name" value="DegT/StrS_aminotransferase"/>
</dbReference>
<feature type="active site" description="Proton acceptor" evidence="3">
    <location>
        <position position="218"/>
    </location>
</feature>
<evidence type="ECO:0000256" key="3">
    <source>
        <dbReference type="PIRSR" id="PIRSR000390-1"/>
    </source>
</evidence>
<name>A0A9X8P4P6_9GAMM</name>
<dbReference type="SUPFAM" id="SSF53383">
    <property type="entry name" value="PLP-dependent transferases"/>
    <property type="match status" value="1"/>
</dbReference>
<keyword evidence="6" id="KW-0032">Aminotransferase</keyword>
<dbReference type="EMBL" id="NWTM01000001">
    <property type="protein sequence ID" value="RYC43632.1"/>
    <property type="molecule type" value="Genomic_DNA"/>
</dbReference>
<keyword evidence="1 4" id="KW-0663">Pyridoxal phosphate</keyword>